<gene>
    <name evidence="1" type="ORF">GMARGA_LOCUS19635</name>
</gene>
<comment type="caution">
    <text evidence="1">The sequence shown here is derived from an EMBL/GenBank/DDBJ whole genome shotgun (WGS) entry which is preliminary data.</text>
</comment>
<accession>A0ABN7VK71</accession>
<organism evidence="1 2">
    <name type="scientific">Gigaspora margarita</name>
    <dbReference type="NCBI Taxonomy" id="4874"/>
    <lineage>
        <taxon>Eukaryota</taxon>
        <taxon>Fungi</taxon>
        <taxon>Fungi incertae sedis</taxon>
        <taxon>Mucoromycota</taxon>
        <taxon>Glomeromycotina</taxon>
        <taxon>Glomeromycetes</taxon>
        <taxon>Diversisporales</taxon>
        <taxon>Gigasporaceae</taxon>
        <taxon>Gigaspora</taxon>
    </lineage>
</organism>
<sequence>MNNKQFQKFMELMIKAQRVGNELSDIKKRIKGLALNYTILSAKLKDTESNRLQESIYRRYNQNNYKWEKKKELNVESFCKLEDTNDEEIYIVNNITFIKATKRLANSKWEDRLQKIVRVPQKKEIEEPDTNDPIIIQNLLPLKNLKKSVGLLKLIL</sequence>
<reference evidence="1 2" key="1">
    <citation type="submission" date="2021-06" db="EMBL/GenBank/DDBJ databases">
        <authorList>
            <person name="Kallberg Y."/>
            <person name="Tangrot J."/>
            <person name="Rosling A."/>
        </authorList>
    </citation>
    <scope>NUCLEOTIDE SEQUENCE [LARGE SCALE GENOMIC DNA]</scope>
    <source>
        <strain evidence="1 2">120-4 pot B 10/14</strain>
    </source>
</reference>
<dbReference type="EMBL" id="CAJVQB010016529">
    <property type="protein sequence ID" value="CAG8780353.1"/>
    <property type="molecule type" value="Genomic_DNA"/>
</dbReference>
<name>A0ABN7VK71_GIGMA</name>
<keyword evidence="2" id="KW-1185">Reference proteome</keyword>
<protein>
    <submittedName>
        <fullName evidence="1">13450_t:CDS:1</fullName>
    </submittedName>
</protein>
<evidence type="ECO:0000313" key="1">
    <source>
        <dbReference type="EMBL" id="CAG8780353.1"/>
    </source>
</evidence>
<evidence type="ECO:0000313" key="2">
    <source>
        <dbReference type="Proteomes" id="UP000789901"/>
    </source>
</evidence>
<dbReference type="Proteomes" id="UP000789901">
    <property type="component" value="Unassembled WGS sequence"/>
</dbReference>
<proteinExistence type="predicted"/>